<evidence type="ECO:0000256" key="3">
    <source>
        <dbReference type="ARBA" id="ARBA00022989"/>
    </source>
</evidence>
<dbReference type="PANTHER" id="PTHR12911:SF8">
    <property type="entry name" value="KLAROID PROTEIN-RELATED"/>
    <property type="match status" value="1"/>
</dbReference>
<dbReference type="InterPro" id="IPR045119">
    <property type="entry name" value="SUN1-5"/>
</dbReference>
<dbReference type="EMBL" id="BLLK01000047">
    <property type="protein sequence ID" value="GFH54599.1"/>
    <property type="molecule type" value="Genomic_DNA"/>
</dbReference>
<evidence type="ECO:0000313" key="8">
    <source>
        <dbReference type="Proteomes" id="UP001054902"/>
    </source>
</evidence>
<keyword evidence="4" id="KW-0472">Membrane</keyword>
<feature type="signal peptide" evidence="5">
    <location>
        <begin position="1"/>
        <end position="20"/>
    </location>
</feature>
<accession>A0AAD3D1W6</accession>
<dbReference type="PROSITE" id="PS51469">
    <property type="entry name" value="SUN"/>
    <property type="match status" value="1"/>
</dbReference>
<evidence type="ECO:0000313" key="7">
    <source>
        <dbReference type="EMBL" id="GFH54599.1"/>
    </source>
</evidence>
<evidence type="ECO:0000256" key="5">
    <source>
        <dbReference type="SAM" id="SignalP"/>
    </source>
</evidence>
<evidence type="ECO:0000256" key="2">
    <source>
        <dbReference type="ARBA" id="ARBA00022692"/>
    </source>
</evidence>
<dbReference type="InterPro" id="IPR012919">
    <property type="entry name" value="SUN_dom"/>
</dbReference>
<dbReference type="GO" id="GO:0043495">
    <property type="term" value="F:protein-membrane adaptor activity"/>
    <property type="evidence" value="ECO:0007669"/>
    <property type="project" value="TreeGrafter"/>
</dbReference>
<name>A0AAD3D1W6_9STRA</name>
<organism evidence="7 8">
    <name type="scientific">Chaetoceros tenuissimus</name>
    <dbReference type="NCBI Taxonomy" id="426638"/>
    <lineage>
        <taxon>Eukaryota</taxon>
        <taxon>Sar</taxon>
        <taxon>Stramenopiles</taxon>
        <taxon>Ochrophyta</taxon>
        <taxon>Bacillariophyta</taxon>
        <taxon>Coscinodiscophyceae</taxon>
        <taxon>Chaetocerotophycidae</taxon>
        <taxon>Chaetocerotales</taxon>
        <taxon>Chaetocerotaceae</taxon>
        <taxon>Chaetoceros</taxon>
    </lineage>
</organism>
<dbReference type="GO" id="GO:0005635">
    <property type="term" value="C:nuclear envelope"/>
    <property type="evidence" value="ECO:0007669"/>
    <property type="project" value="TreeGrafter"/>
</dbReference>
<keyword evidence="5" id="KW-0732">Signal</keyword>
<gene>
    <name evidence="7" type="ORF">CTEN210_11075</name>
</gene>
<feature type="domain" description="SUN" evidence="6">
    <location>
        <begin position="323"/>
        <end position="552"/>
    </location>
</feature>
<keyword evidence="3" id="KW-1133">Transmembrane helix</keyword>
<dbReference type="AlphaFoldDB" id="A0AAD3D1W6"/>
<evidence type="ECO:0000256" key="1">
    <source>
        <dbReference type="ARBA" id="ARBA00004370"/>
    </source>
</evidence>
<feature type="chain" id="PRO_5042262921" description="SUN domain-containing protein" evidence="5">
    <location>
        <begin position="21"/>
        <end position="552"/>
    </location>
</feature>
<evidence type="ECO:0000256" key="4">
    <source>
        <dbReference type="ARBA" id="ARBA00023136"/>
    </source>
</evidence>
<dbReference type="GO" id="GO:0016020">
    <property type="term" value="C:membrane"/>
    <property type="evidence" value="ECO:0007669"/>
    <property type="project" value="UniProtKB-SubCell"/>
</dbReference>
<evidence type="ECO:0000259" key="6">
    <source>
        <dbReference type="PROSITE" id="PS51469"/>
    </source>
</evidence>
<dbReference type="Gene3D" id="2.60.120.260">
    <property type="entry name" value="Galactose-binding domain-like"/>
    <property type="match status" value="1"/>
</dbReference>
<keyword evidence="2" id="KW-0812">Transmembrane</keyword>
<comment type="subcellular location">
    <subcellularLocation>
        <location evidence="1">Membrane</location>
    </subcellularLocation>
</comment>
<keyword evidence="8" id="KW-1185">Reference proteome</keyword>
<proteinExistence type="predicted"/>
<sequence length="552" mass="62533">MRCHHRAIAVFLVISSLVSSELIPSRELGEEETDILEELRLGKQEYVLKNLFQPMTNELEKSETVLNSLLEIQQEMIPQLEENTALLETQYGEIRSTYDQLQQNVEKYNQQKIFDFYNRIKLVIKEELERREAANIADDEEDMDGSVSSGKILKIDMEAKMNVDSMLNNSKASLEHHISTELMEGWKQILEEYNVKCAEEIEGREFFLGRKAARLEKGENVKQNGSCLDLVDVGDILLGKLSMLANEEKQKDALVGATVVYGGDLTSDTFHPELSPEPIDDDESLELKLGDVSLRKYFPQDWERLLPDGWENYDISVIPKLMNAAYPQNILPPSFWHSLPKSLNSIFQSPFSKGVPSPPETVLDVNTMLGSCWKMAGGSGIITLKLAKPTILETITIQHYPWIPSAHKSDEYMNHLKSAPKRVRVKGYAACPVDSEDIKNDCETHTGFDTNNSMTYESVEFKIDTSALFDEEDDVNYTKKEFSSKQTFKLNPAALVMEEFDDDSSESEGGCSATKPTCDASTEMVAISIMIEENWGNPDYTCLYRLMVNEEE</sequence>
<comment type="caution">
    <text evidence="7">The sequence shown here is derived from an EMBL/GenBank/DDBJ whole genome shotgun (WGS) entry which is preliminary data.</text>
</comment>
<dbReference type="PANTHER" id="PTHR12911">
    <property type="entry name" value="SAD1/UNC-84-LIKE PROTEIN-RELATED"/>
    <property type="match status" value="1"/>
</dbReference>
<reference evidence="7 8" key="1">
    <citation type="journal article" date="2021" name="Sci. Rep.">
        <title>The genome of the diatom Chaetoceros tenuissimus carries an ancient integrated fragment of an extant virus.</title>
        <authorList>
            <person name="Hongo Y."/>
            <person name="Kimura K."/>
            <person name="Takaki Y."/>
            <person name="Yoshida Y."/>
            <person name="Baba S."/>
            <person name="Kobayashi G."/>
            <person name="Nagasaki K."/>
            <person name="Hano T."/>
            <person name="Tomaru Y."/>
        </authorList>
    </citation>
    <scope>NUCLEOTIDE SEQUENCE [LARGE SCALE GENOMIC DNA]</scope>
    <source>
        <strain evidence="7 8">NIES-3715</strain>
    </source>
</reference>
<dbReference type="Proteomes" id="UP001054902">
    <property type="component" value="Unassembled WGS sequence"/>
</dbReference>
<dbReference type="Pfam" id="PF07738">
    <property type="entry name" value="Sad1_UNC"/>
    <property type="match status" value="1"/>
</dbReference>
<protein>
    <recommendedName>
        <fullName evidence="6">SUN domain-containing protein</fullName>
    </recommendedName>
</protein>